<dbReference type="Pfam" id="PF01343">
    <property type="entry name" value="Peptidase_S49"/>
    <property type="match status" value="1"/>
</dbReference>
<evidence type="ECO:0000256" key="3">
    <source>
        <dbReference type="ARBA" id="ARBA00022801"/>
    </source>
</evidence>
<dbReference type="InterPro" id="IPR029045">
    <property type="entry name" value="ClpP/crotonase-like_dom_sf"/>
</dbReference>
<accession>A0A218P4B3</accession>
<keyword evidence="3" id="KW-0378">Hydrolase</keyword>
<dbReference type="Gene3D" id="3.90.226.10">
    <property type="entry name" value="2-enoyl-CoA Hydratase, Chain A, domain 1"/>
    <property type="match status" value="1"/>
</dbReference>
<evidence type="ECO:0000313" key="8">
    <source>
        <dbReference type="Proteomes" id="UP000197156"/>
    </source>
</evidence>
<keyword evidence="4" id="KW-0720">Serine protease</keyword>
<dbReference type="NCBIfam" id="TIGR00706">
    <property type="entry name" value="SppA_dom"/>
    <property type="match status" value="1"/>
</dbReference>
<evidence type="ECO:0000256" key="4">
    <source>
        <dbReference type="ARBA" id="ARBA00022825"/>
    </source>
</evidence>
<evidence type="ECO:0000256" key="2">
    <source>
        <dbReference type="ARBA" id="ARBA00022670"/>
    </source>
</evidence>
<dbReference type="CDD" id="cd07023">
    <property type="entry name" value="S49_Sppa_N_C"/>
    <property type="match status" value="1"/>
</dbReference>
<dbReference type="OrthoDB" id="31107at2157"/>
<dbReference type="GeneID" id="33324984"/>
<dbReference type="KEGG" id="tce:A3L02_09425"/>
<name>A0A218P4B3_THECE</name>
<dbReference type="InterPro" id="IPR047272">
    <property type="entry name" value="S49_SppA_C"/>
</dbReference>
<feature type="domain" description="Peptidase S49" evidence="6">
    <location>
        <begin position="155"/>
        <end position="299"/>
    </location>
</feature>
<dbReference type="GO" id="GO:0008236">
    <property type="term" value="F:serine-type peptidase activity"/>
    <property type="evidence" value="ECO:0007669"/>
    <property type="project" value="UniProtKB-KW"/>
</dbReference>
<dbReference type="GO" id="GO:0006508">
    <property type="term" value="P:proteolysis"/>
    <property type="evidence" value="ECO:0007669"/>
    <property type="project" value="UniProtKB-KW"/>
</dbReference>
<evidence type="ECO:0000313" key="7">
    <source>
        <dbReference type="EMBL" id="ASI99767.1"/>
    </source>
</evidence>
<dbReference type="InterPro" id="IPR004635">
    <property type="entry name" value="Pept_S49_SppA"/>
</dbReference>
<protein>
    <submittedName>
        <fullName evidence="7">Peptidase</fullName>
    </submittedName>
</protein>
<keyword evidence="8" id="KW-1185">Reference proteome</keyword>
<organism evidence="7 8">
    <name type="scientific">Thermococcus celer Vu 13 = JCM 8558</name>
    <dbReference type="NCBI Taxonomy" id="1293037"/>
    <lineage>
        <taxon>Archaea</taxon>
        <taxon>Methanobacteriati</taxon>
        <taxon>Methanobacteriota</taxon>
        <taxon>Thermococci</taxon>
        <taxon>Thermococcales</taxon>
        <taxon>Thermococcaceae</taxon>
        <taxon>Thermococcus</taxon>
    </lineage>
</organism>
<proteinExistence type="inferred from homology"/>
<gene>
    <name evidence="7" type="ORF">A3L02_09425</name>
</gene>
<feature type="coiled-coil region" evidence="5">
    <location>
        <begin position="64"/>
        <end position="91"/>
    </location>
</feature>
<keyword evidence="2" id="KW-0645">Protease</keyword>
<sequence length="340" mass="36884">MRENIWKYVAAVLTLLLAASSVAVVLLYMQNSELRNYTPPYTNVTGNVTSTVMVGGPSNASCNSTAYLLQINELQKQIDFLKAQLRNQNQPGGNATIAVVPIFGLIDEYTALNVVPVLRNIARNDSIAGVVLWVESPGGYVGPVREIYSTVRKLDLVKPVVAYTGGMAASGGYYIAVGAERIIADPLAEVGSIGVIYVHYDLQGNYEMQGIKVEVFKTGPYKDMGAEWRGLTDEEKAMISETVNTYFQAFLQAVSSGRGMSLNETKRYATGRTWFAMNVTGSLVDGTGDLDHAVDVLEGILNVTNARVVIYNGPTPSHFGIFGSTALLLDPRYVNAYLRG</sequence>
<dbReference type="PANTHER" id="PTHR42987:SF4">
    <property type="entry name" value="PROTEASE SOHB-RELATED"/>
    <property type="match status" value="1"/>
</dbReference>
<dbReference type="EMBL" id="CP014854">
    <property type="protein sequence ID" value="ASI99767.1"/>
    <property type="molecule type" value="Genomic_DNA"/>
</dbReference>
<dbReference type="AlphaFoldDB" id="A0A218P4B3"/>
<dbReference type="RefSeq" id="WP_088863684.1">
    <property type="nucleotide sequence ID" value="NZ_CP014854.1"/>
</dbReference>
<evidence type="ECO:0000256" key="5">
    <source>
        <dbReference type="SAM" id="Coils"/>
    </source>
</evidence>
<dbReference type="InterPro" id="IPR002142">
    <property type="entry name" value="Peptidase_S49"/>
</dbReference>
<keyword evidence="5" id="KW-0175">Coiled coil</keyword>
<dbReference type="Proteomes" id="UP000197156">
    <property type="component" value="Chromosome"/>
</dbReference>
<dbReference type="SUPFAM" id="SSF52096">
    <property type="entry name" value="ClpP/crotonase"/>
    <property type="match status" value="1"/>
</dbReference>
<dbReference type="Gene3D" id="6.20.330.10">
    <property type="match status" value="1"/>
</dbReference>
<reference evidence="7 8" key="1">
    <citation type="submission" date="2016-03" db="EMBL/GenBank/DDBJ databases">
        <title>Complete genome sequence of Thermococcus celer.</title>
        <authorList>
            <person name="Oger P.M."/>
        </authorList>
    </citation>
    <scope>NUCLEOTIDE SEQUENCE [LARGE SCALE GENOMIC DNA]</scope>
    <source>
        <strain evidence="7 8">Vu 13</strain>
    </source>
</reference>
<evidence type="ECO:0000256" key="1">
    <source>
        <dbReference type="ARBA" id="ARBA00008683"/>
    </source>
</evidence>
<comment type="similarity">
    <text evidence="1">Belongs to the peptidase S49 family.</text>
</comment>
<evidence type="ECO:0000259" key="6">
    <source>
        <dbReference type="Pfam" id="PF01343"/>
    </source>
</evidence>
<dbReference type="PANTHER" id="PTHR42987">
    <property type="entry name" value="PEPTIDASE S49"/>
    <property type="match status" value="1"/>
</dbReference>